<dbReference type="AlphaFoldDB" id="A0A926Y402"/>
<dbReference type="Proteomes" id="UP000598820">
    <property type="component" value="Unassembled WGS sequence"/>
</dbReference>
<evidence type="ECO:0000313" key="1">
    <source>
        <dbReference type="EMBL" id="MBD2703923.1"/>
    </source>
</evidence>
<accession>A0A926Y402</accession>
<reference evidence="1" key="1">
    <citation type="submission" date="2020-09" db="EMBL/GenBank/DDBJ databases">
        <authorList>
            <person name="Kim M.K."/>
        </authorList>
    </citation>
    <scope>NUCLEOTIDE SEQUENCE</scope>
    <source>
        <strain evidence="1">BT702</strain>
    </source>
</reference>
<organism evidence="1 2">
    <name type="scientific">Spirosoma profusum</name>
    <dbReference type="NCBI Taxonomy" id="2771354"/>
    <lineage>
        <taxon>Bacteria</taxon>
        <taxon>Pseudomonadati</taxon>
        <taxon>Bacteroidota</taxon>
        <taxon>Cytophagia</taxon>
        <taxon>Cytophagales</taxon>
        <taxon>Cytophagaceae</taxon>
        <taxon>Spirosoma</taxon>
    </lineage>
</organism>
<sequence length="112" mass="12936">MDRKSVSVSAYITGEIILYVNFELWYSFRSGHLFRYLTADEFHRFHNSVLAFDWKRLPTKLVQSPYVANQQSALNVTLFGALTRADLLELRELIGKAALPVTTLSRVYNHLN</sequence>
<dbReference type="EMBL" id="JACWZY010000026">
    <property type="protein sequence ID" value="MBD2703923.1"/>
    <property type="molecule type" value="Genomic_DNA"/>
</dbReference>
<proteinExistence type="predicted"/>
<evidence type="ECO:0000313" key="2">
    <source>
        <dbReference type="Proteomes" id="UP000598820"/>
    </source>
</evidence>
<gene>
    <name evidence="1" type="ORF">IC229_24980</name>
</gene>
<protein>
    <submittedName>
        <fullName evidence="1">Uncharacterized protein</fullName>
    </submittedName>
</protein>
<name>A0A926Y402_9BACT</name>
<comment type="caution">
    <text evidence="1">The sequence shown here is derived from an EMBL/GenBank/DDBJ whole genome shotgun (WGS) entry which is preliminary data.</text>
</comment>
<keyword evidence="2" id="KW-1185">Reference proteome</keyword>
<dbReference type="RefSeq" id="WP_190890065.1">
    <property type="nucleotide sequence ID" value="NZ_JACWZY010000026.1"/>
</dbReference>